<dbReference type="InterPro" id="IPR036388">
    <property type="entry name" value="WH-like_DNA-bd_sf"/>
</dbReference>
<dbReference type="PROSITE" id="PS50949">
    <property type="entry name" value="HTH_GNTR"/>
    <property type="match status" value="1"/>
</dbReference>
<dbReference type="RefSeq" id="WP_238201682.1">
    <property type="nucleotide sequence ID" value="NZ_BPQE01000004.1"/>
</dbReference>
<evidence type="ECO:0000256" key="3">
    <source>
        <dbReference type="ARBA" id="ARBA00023163"/>
    </source>
</evidence>
<keyword evidence="3" id="KW-0804">Transcription</keyword>
<keyword evidence="6" id="KW-1185">Reference proteome</keyword>
<dbReference type="Proteomes" id="UP001231124">
    <property type="component" value="Unassembled WGS sequence"/>
</dbReference>
<dbReference type="InterPro" id="IPR011711">
    <property type="entry name" value="GntR_C"/>
</dbReference>
<evidence type="ECO:0000313" key="5">
    <source>
        <dbReference type="EMBL" id="MDQ0446922.1"/>
    </source>
</evidence>
<feature type="domain" description="HTH gntR-type" evidence="4">
    <location>
        <begin position="16"/>
        <end position="83"/>
    </location>
</feature>
<name>A0ABU0HYH2_9HYPH</name>
<keyword evidence="2 5" id="KW-0238">DNA-binding</keyword>
<dbReference type="GO" id="GO:0003677">
    <property type="term" value="F:DNA binding"/>
    <property type="evidence" value="ECO:0007669"/>
    <property type="project" value="UniProtKB-KW"/>
</dbReference>
<keyword evidence="1" id="KW-0805">Transcription regulation</keyword>
<evidence type="ECO:0000313" key="6">
    <source>
        <dbReference type="Proteomes" id="UP001231124"/>
    </source>
</evidence>
<reference evidence="5 6" key="1">
    <citation type="submission" date="2023-07" db="EMBL/GenBank/DDBJ databases">
        <title>Genomic Encyclopedia of Type Strains, Phase IV (KMG-IV): sequencing the most valuable type-strain genomes for metagenomic binning, comparative biology and taxonomic classification.</title>
        <authorList>
            <person name="Goeker M."/>
        </authorList>
    </citation>
    <scope>NUCLEOTIDE SEQUENCE [LARGE SCALE GENOMIC DNA]</scope>
    <source>
        <strain evidence="5 6">DSM 19013</strain>
    </source>
</reference>
<dbReference type="SMART" id="SM00895">
    <property type="entry name" value="FCD"/>
    <property type="match status" value="1"/>
</dbReference>
<evidence type="ECO:0000256" key="2">
    <source>
        <dbReference type="ARBA" id="ARBA00023125"/>
    </source>
</evidence>
<dbReference type="Pfam" id="PF00392">
    <property type="entry name" value="GntR"/>
    <property type="match status" value="1"/>
</dbReference>
<dbReference type="InterPro" id="IPR008920">
    <property type="entry name" value="TF_FadR/GntR_C"/>
</dbReference>
<dbReference type="PANTHER" id="PTHR43537">
    <property type="entry name" value="TRANSCRIPTIONAL REGULATOR, GNTR FAMILY"/>
    <property type="match status" value="1"/>
</dbReference>
<dbReference type="Pfam" id="PF07729">
    <property type="entry name" value="FCD"/>
    <property type="match status" value="1"/>
</dbReference>
<gene>
    <name evidence="5" type="ORF">QO012_001413</name>
</gene>
<dbReference type="EMBL" id="JAUSVP010000003">
    <property type="protein sequence ID" value="MDQ0446922.1"/>
    <property type="molecule type" value="Genomic_DNA"/>
</dbReference>
<dbReference type="SUPFAM" id="SSF46785">
    <property type="entry name" value="Winged helix' DNA-binding domain"/>
    <property type="match status" value="1"/>
</dbReference>
<comment type="caution">
    <text evidence="5">The sequence shown here is derived from an EMBL/GenBank/DDBJ whole genome shotgun (WGS) entry which is preliminary data.</text>
</comment>
<dbReference type="Gene3D" id="1.20.120.530">
    <property type="entry name" value="GntR ligand-binding domain-like"/>
    <property type="match status" value="1"/>
</dbReference>
<evidence type="ECO:0000259" key="4">
    <source>
        <dbReference type="PROSITE" id="PS50949"/>
    </source>
</evidence>
<dbReference type="InterPro" id="IPR036390">
    <property type="entry name" value="WH_DNA-bd_sf"/>
</dbReference>
<evidence type="ECO:0000256" key="1">
    <source>
        <dbReference type="ARBA" id="ARBA00023015"/>
    </source>
</evidence>
<dbReference type="CDD" id="cd07377">
    <property type="entry name" value="WHTH_GntR"/>
    <property type="match status" value="1"/>
</dbReference>
<sequence>MNSRTALAELPQIERRTLSETTYDALSDLLASGRLAPGDRLSLRQTAAALGVSVMPVREAVSRLVADGALEVAPNRAVRVPIMSAAGFRALAETRMAIEGMAASRAAAQRSQGQLAAIRRAEAAFRLLAESERPDGARAVALNRDIHFAVYAACGLDPLREIIARLWLKAGPIINLDLRAHPARLERGSAVRRHAEVLAAIEARNGPAAAAAIAADIDDAAQFILSRGGLRDEPS</sequence>
<dbReference type="Gene3D" id="1.10.10.10">
    <property type="entry name" value="Winged helix-like DNA-binding domain superfamily/Winged helix DNA-binding domain"/>
    <property type="match status" value="1"/>
</dbReference>
<dbReference type="SMART" id="SM00345">
    <property type="entry name" value="HTH_GNTR"/>
    <property type="match status" value="1"/>
</dbReference>
<dbReference type="PANTHER" id="PTHR43537:SF39">
    <property type="entry name" value="HTH-TYPE TRANSCRIPTIONAL REGULATOR MCBR"/>
    <property type="match status" value="1"/>
</dbReference>
<dbReference type="SUPFAM" id="SSF48008">
    <property type="entry name" value="GntR ligand-binding domain-like"/>
    <property type="match status" value="1"/>
</dbReference>
<accession>A0ABU0HYH2</accession>
<organism evidence="5 6">
    <name type="scientific">Methylobacterium aerolatum</name>
    <dbReference type="NCBI Taxonomy" id="418708"/>
    <lineage>
        <taxon>Bacteria</taxon>
        <taxon>Pseudomonadati</taxon>
        <taxon>Pseudomonadota</taxon>
        <taxon>Alphaproteobacteria</taxon>
        <taxon>Hyphomicrobiales</taxon>
        <taxon>Methylobacteriaceae</taxon>
        <taxon>Methylobacterium</taxon>
    </lineage>
</organism>
<dbReference type="InterPro" id="IPR000524">
    <property type="entry name" value="Tscrpt_reg_HTH_GntR"/>
</dbReference>
<protein>
    <submittedName>
        <fullName evidence="5">DNA-binding GntR family transcriptional regulator</fullName>
    </submittedName>
</protein>
<proteinExistence type="predicted"/>